<keyword evidence="2" id="KW-1185">Reference proteome</keyword>
<proteinExistence type="predicted"/>
<dbReference type="EMBL" id="SZYD01000018">
    <property type="protein sequence ID" value="KAD2803941.1"/>
    <property type="molecule type" value="Genomic_DNA"/>
</dbReference>
<evidence type="ECO:0000313" key="2">
    <source>
        <dbReference type="Proteomes" id="UP000326396"/>
    </source>
</evidence>
<evidence type="ECO:0000313" key="1">
    <source>
        <dbReference type="EMBL" id="KAD2803941.1"/>
    </source>
</evidence>
<dbReference type="Proteomes" id="UP000326396">
    <property type="component" value="Linkage Group LG8"/>
</dbReference>
<accession>A0A5N6LQV9</accession>
<organism evidence="1 2">
    <name type="scientific">Mikania micrantha</name>
    <name type="common">bitter vine</name>
    <dbReference type="NCBI Taxonomy" id="192012"/>
    <lineage>
        <taxon>Eukaryota</taxon>
        <taxon>Viridiplantae</taxon>
        <taxon>Streptophyta</taxon>
        <taxon>Embryophyta</taxon>
        <taxon>Tracheophyta</taxon>
        <taxon>Spermatophyta</taxon>
        <taxon>Magnoliopsida</taxon>
        <taxon>eudicotyledons</taxon>
        <taxon>Gunneridae</taxon>
        <taxon>Pentapetalae</taxon>
        <taxon>asterids</taxon>
        <taxon>campanulids</taxon>
        <taxon>Asterales</taxon>
        <taxon>Asteraceae</taxon>
        <taxon>Asteroideae</taxon>
        <taxon>Heliantheae alliance</taxon>
        <taxon>Eupatorieae</taxon>
        <taxon>Mikania</taxon>
    </lineage>
</organism>
<sequence>MEANIYKRITPYRTHQEFDGTKQLNPYPEPVQSPGLEVGFADQPFAPSWDVVNKDVFSNPVVASKVMKEFVPPGQRLISSSMEDEEMRNKVACLWAELGSLLPEMSQRWVSTSGA</sequence>
<gene>
    <name evidence="1" type="ORF">E3N88_37318</name>
</gene>
<comment type="caution">
    <text evidence="1">The sequence shown here is derived from an EMBL/GenBank/DDBJ whole genome shotgun (WGS) entry which is preliminary data.</text>
</comment>
<protein>
    <submittedName>
        <fullName evidence="1">Uncharacterized protein</fullName>
    </submittedName>
</protein>
<dbReference type="AlphaFoldDB" id="A0A5N6LQV9"/>
<reference evidence="1 2" key="1">
    <citation type="submission" date="2019-05" db="EMBL/GenBank/DDBJ databases">
        <title>Mikania micrantha, genome provides insights into the molecular mechanism of rapid growth.</title>
        <authorList>
            <person name="Liu B."/>
        </authorList>
    </citation>
    <scope>NUCLEOTIDE SEQUENCE [LARGE SCALE GENOMIC DNA]</scope>
    <source>
        <strain evidence="1">NLD-2019</strain>
        <tissue evidence="1">Leaf</tissue>
    </source>
</reference>
<name>A0A5N6LQV9_9ASTR</name>